<gene>
    <name evidence="3" type="ORF">GCM10011342_03300</name>
</gene>
<organism evidence="3 4">
    <name type="scientific">Aquisalinus flavus</name>
    <dbReference type="NCBI Taxonomy" id="1526572"/>
    <lineage>
        <taxon>Bacteria</taxon>
        <taxon>Pseudomonadati</taxon>
        <taxon>Pseudomonadota</taxon>
        <taxon>Alphaproteobacteria</taxon>
        <taxon>Parvularculales</taxon>
        <taxon>Parvularculaceae</taxon>
        <taxon>Aquisalinus</taxon>
    </lineage>
</organism>
<accession>A0A8J2V3X3</accession>
<proteinExistence type="inferred from homology"/>
<dbReference type="SUPFAM" id="SSF117782">
    <property type="entry name" value="YbjQ-like"/>
    <property type="match status" value="1"/>
</dbReference>
<reference evidence="3" key="2">
    <citation type="submission" date="2020-09" db="EMBL/GenBank/DDBJ databases">
        <authorList>
            <person name="Sun Q."/>
            <person name="Zhou Y."/>
        </authorList>
    </citation>
    <scope>NUCLEOTIDE SEQUENCE</scope>
    <source>
        <strain evidence="3">CGMCC 1.12921</strain>
    </source>
</reference>
<evidence type="ECO:0000256" key="1">
    <source>
        <dbReference type="ARBA" id="ARBA00010751"/>
    </source>
</evidence>
<evidence type="ECO:0000313" key="3">
    <source>
        <dbReference type="EMBL" id="GGC97700.1"/>
    </source>
</evidence>
<dbReference type="RefSeq" id="WP_188159555.1">
    <property type="nucleotide sequence ID" value="NZ_BMGH01000001.1"/>
</dbReference>
<evidence type="ECO:0000256" key="2">
    <source>
        <dbReference type="HAMAP-Rule" id="MF_00338"/>
    </source>
</evidence>
<dbReference type="PANTHER" id="PTHR34068">
    <property type="entry name" value="UPF0145 PROTEIN YBJQ"/>
    <property type="match status" value="1"/>
</dbReference>
<comment type="similarity">
    <text evidence="1 2">Belongs to the UPF0145 family.</text>
</comment>
<comment type="caution">
    <text evidence="3">The sequence shown here is derived from an EMBL/GenBank/DDBJ whole genome shotgun (WGS) entry which is preliminary data.</text>
</comment>
<dbReference type="Pfam" id="PF01906">
    <property type="entry name" value="YbjQ_1"/>
    <property type="match status" value="1"/>
</dbReference>
<sequence length="122" mass="12823">MIVATTETIQGRAIIETIGICRGNVIRARHVGNDIVAGLRNIVGGEVNEYTKMMAEAREQAYDRMVKHAESLGADAIVGMRFTTSTVTQGAAEILAFGTAVKLAPAGTAAEAPDAQAFMTKA</sequence>
<dbReference type="AlphaFoldDB" id="A0A8J2V3X3"/>
<dbReference type="InterPro" id="IPR035439">
    <property type="entry name" value="UPF0145_dom_sf"/>
</dbReference>
<reference evidence="3" key="1">
    <citation type="journal article" date="2014" name="Int. J. Syst. Evol. Microbiol.">
        <title>Complete genome sequence of Corynebacterium casei LMG S-19264T (=DSM 44701T), isolated from a smear-ripened cheese.</title>
        <authorList>
            <consortium name="US DOE Joint Genome Institute (JGI-PGF)"/>
            <person name="Walter F."/>
            <person name="Albersmeier A."/>
            <person name="Kalinowski J."/>
            <person name="Ruckert C."/>
        </authorList>
    </citation>
    <scope>NUCLEOTIDE SEQUENCE</scope>
    <source>
        <strain evidence="3">CGMCC 1.12921</strain>
    </source>
</reference>
<dbReference type="Proteomes" id="UP000613582">
    <property type="component" value="Unassembled WGS sequence"/>
</dbReference>
<name>A0A8J2V3X3_9PROT</name>
<dbReference type="Gene3D" id="3.30.110.70">
    <property type="entry name" value="Hypothetical protein apc22750. Chain B"/>
    <property type="match status" value="1"/>
</dbReference>
<dbReference type="PANTHER" id="PTHR34068:SF2">
    <property type="entry name" value="UPF0145 PROTEIN SCO3412"/>
    <property type="match status" value="1"/>
</dbReference>
<dbReference type="InterPro" id="IPR002765">
    <property type="entry name" value="UPF0145_YbjQ-like"/>
</dbReference>
<evidence type="ECO:0000313" key="4">
    <source>
        <dbReference type="Proteomes" id="UP000613582"/>
    </source>
</evidence>
<protein>
    <recommendedName>
        <fullName evidence="2">UPF0145 protein GCM10011342_03300</fullName>
    </recommendedName>
</protein>
<keyword evidence="4" id="KW-1185">Reference proteome</keyword>
<dbReference type="EMBL" id="BMGH01000001">
    <property type="protein sequence ID" value="GGC97700.1"/>
    <property type="molecule type" value="Genomic_DNA"/>
</dbReference>
<dbReference type="HAMAP" id="MF_00338">
    <property type="entry name" value="UPF0145"/>
    <property type="match status" value="1"/>
</dbReference>